<reference evidence="1 2" key="1">
    <citation type="journal article" date="2021" name="Elife">
        <title>Chloroplast acquisition without the gene transfer in kleptoplastic sea slugs, Plakobranchus ocellatus.</title>
        <authorList>
            <person name="Maeda T."/>
            <person name="Takahashi S."/>
            <person name="Yoshida T."/>
            <person name="Shimamura S."/>
            <person name="Takaki Y."/>
            <person name="Nagai Y."/>
            <person name="Toyoda A."/>
            <person name="Suzuki Y."/>
            <person name="Arimoto A."/>
            <person name="Ishii H."/>
            <person name="Satoh N."/>
            <person name="Nishiyama T."/>
            <person name="Hasebe M."/>
            <person name="Maruyama T."/>
            <person name="Minagawa J."/>
            <person name="Obokata J."/>
            <person name="Shigenobu S."/>
        </authorList>
    </citation>
    <scope>NUCLEOTIDE SEQUENCE [LARGE SCALE GENOMIC DNA]</scope>
</reference>
<protein>
    <submittedName>
        <fullName evidence="1">Uncharacterized protein</fullName>
    </submittedName>
</protein>
<dbReference type="Proteomes" id="UP000735302">
    <property type="component" value="Unassembled WGS sequence"/>
</dbReference>
<proteinExistence type="predicted"/>
<evidence type="ECO:0000313" key="1">
    <source>
        <dbReference type="EMBL" id="GFN76977.1"/>
    </source>
</evidence>
<dbReference type="AlphaFoldDB" id="A0AAV3Y3Q0"/>
<sequence length="103" mass="11565">MSMEKKTKIVIEYYKGQEQLNLSNTSSGNIYLYHLTFAFTLNCCISPSHSEHVITHTEQTDEAIQVLVPVHFGGTALIFPLDSLSMRLSENCVSSSNVYTVVY</sequence>
<gene>
    <name evidence="1" type="ORF">PoB_000348300</name>
</gene>
<organism evidence="1 2">
    <name type="scientific">Plakobranchus ocellatus</name>
    <dbReference type="NCBI Taxonomy" id="259542"/>
    <lineage>
        <taxon>Eukaryota</taxon>
        <taxon>Metazoa</taxon>
        <taxon>Spiralia</taxon>
        <taxon>Lophotrochozoa</taxon>
        <taxon>Mollusca</taxon>
        <taxon>Gastropoda</taxon>
        <taxon>Heterobranchia</taxon>
        <taxon>Euthyneura</taxon>
        <taxon>Panpulmonata</taxon>
        <taxon>Sacoglossa</taxon>
        <taxon>Placobranchoidea</taxon>
        <taxon>Plakobranchidae</taxon>
        <taxon>Plakobranchus</taxon>
    </lineage>
</organism>
<keyword evidence="2" id="KW-1185">Reference proteome</keyword>
<dbReference type="EMBL" id="BLXT01000430">
    <property type="protein sequence ID" value="GFN76977.1"/>
    <property type="molecule type" value="Genomic_DNA"/>
</dbReference>
<evidence type="ECO:0000313" key="2">
    <source>
        <dbReference type="Proteomes" id="UP000735302"/>
    </source>
</evidence>
<comment type="caution">
    <text evidence="1">The sequence shown here is derived from an EMBL/GenBank/DDBJ whole genome shotgun (WGS) entry which is preliminary data.</text>
</comment>
<name>A0AAV3Y3Q0_9GAST</name>
<accession>A0AAV3Y3Q0</accession>